<gene>
    <name evidence="2 4" type="ORF">BDZ99DRAFT_471751</name>
</gene>
<protein>
    <submittedName>
        <fullName evidence="2 4">Uncharacterized protein</fullName>
    </submittedName>
</protein>
<feature type="region of interest" description="Disordered" evidence="1">
    <location>
        <begin position="165"/>
        <end position="196"/>
    </location>
</feature>
<evidence type="ECO:0000256" key="1">
    <source>
        <dbReference type="SAM" id="MobiDB-lite"/>
    </source>
</evidence>
<evidence type="ECO:0000313" key="3">
    <source>
        <dbReference type="Proteomes" id="UP000504636"/>
    </source>
</evidence>
<dbReference type="RefSeq" id="XP_033583492.1">
    <property type="nucleotide sequence ID" value="XM_033721737.1"/>
</dbReference>
<evidence type="ECO:0000313" key="4">
    <source>
        <dbReference type="RefSeq" id="XP_033583492.1"/>
    </source>
</evidence>
<proteinExistence type="predicted"/>
<sequence length="334" mass="36081">MLSSPLGRHPDEAVEGSLLAGAAFVRPGSCGVRRHRPRNSPVCVAAVNGRQQVDGLGRTACGAPWKPNDSRGACARRNKHMHRRAAKHTALAPQAKQAASRTWTRVGSFSSNSCSMLAIPSRRALRDAYGPPCSPPRSTGVNPRARLPSSGLAIMPVSPPWPTQPSVIQQRGGHGWQVTESQEHSEGQGLPPRLSLRASPPVARTLATGAERLFSSPFSVSEAWTGAAETSVRGDVIGLRARHARGCASRSYAGRCWVLLAVRERAGQRRGNGLRLLQKVGAQTCFSAHPRGAARQAYRLRDSRDKSCRQQLRQGKMPISRGRESRGVVDARER</sequence>
<dbReference type="Proteomes" id="UP000504636">
    <property type="component" value="Unplaced"/>
</dbReference>
<accession>A0A6A6Z6U1</accession>
<reference evidence="4" key="2">
    <citation type="submission" date="2020-04" db="EMBL/GenBank/DDBJ databases">
        <authorList>
            <consortium name="NCBI Genome Project"/>
        </authorList>
    </citation>
    <scope>NUCLEOTIDE SEQUENCE</scope>
    <source>
        <strain evidence="4">CBS 304.34</strain>
    </source>
</reference>
<feature type="region of interest" description="Disordered" evidence="1">
    <location>
        <begin position="305"/>
        <end position="334"/>
    </location>
</feature>
<organism evidence="2">
    <name type="scientific">Mytilinidion resinicola</name>
    <dbReference type="NCBI Taxonomy" id="574789"/>
    <lineage>
        <taxon>Eukaryota</taxon>
        <taxon>Fungi</taxon>
        <taxon>Dikarya</taxon>
        <taxon>Ascomycota</taxon>
        <taxon>Pezizomycotina</taxon>
        <taxon>Dothideomycetes</taxon>
        <taxon>Pleosporomycetidae</taxon>
        <taxon>Mytilinidiales</taxon>
        <taxon>Mytilinidiaceae</taxon>
        <taxon>Mytilinidion</taxon>
    </lineage>
</organism>
<dbReference type="GeneID" id="54462630"/>
<dbReference type="EMBL" id="MU003693">
    <property type="protein sequence ID" value="KAF2816528.1"/>
    <property type="molecule type" value="Genomic_DNA"/>
</dbReference>
<evidence type="ECO:0000313" key="2">
    <source>
        <dbReference type="EMBL" id="KAF2816528.1"/>
    </source>
</evidence>
<keyword evidence="3" id="KW-1185">Reference proteome</keyword>
<reference evidence="2 4" key="1">
    <citation type="journal article" date="2020" name="Stud. Mycol.">
        <title>101 Dothideomycetes genomes: a test case for predicting lifestyles and emergence of pathogens.</title>
        <authorList>
            <person name="Haridas S."/>
            <person name="Albert R."/>
            <person name="Binder M."/>
            <person name="Bloem J."/>
            <person name="Labutti K."/>
            <person name="Salamov A."/>
            <person name="Andreopoulos B."/>
            <person name="Baker S."/>
            <person name="Barry K."/>
            <person name="Bills G."/>
            <person name="Bluhm B."/>
            <person name="Cannon C."/>
            <person name="Castanera R."/>
            <person name="Culley D."/>
            <person name="Daum C."/>
            <person name="Ezra D."/>
            <person name="Gonzalez J."/>
            <person name="Henrissat B."/>
            <person name="Kuo A."/>
            <person name="Liang C."/>
            <person name="Lipzen A."/>
            <person name="Lutzoni F."/>
            <person name="Magnuson J."/>
            <person name="Mondo S."/>
            <person name="Nolan M."/>
            <person name="Ohm R."/>
            <person name="Pangilinan J."/>
            <person name="Park H.-J."/>
            <person name="Ramirez L."/>
            <person name="Alfaro M."/>
            <person name="Sun H."/>
            <person name="Tritt A."/>
            <person name="Yoshinaga Y."/>
            <person name="Zwiers L.-H."/>
            <person name="Turgeon B."/>
            <person name="Goodwin S."/>
            <person name="Spatafora J."/>
            <person name="Crous P."/>
            <person name="Grigoriev I."/>
        </authorList>
    </citation>
    <scope>NUCLEOTIDE SEQUENCE</scope>
    <source>
        <strain evidence="2 4">CBS 304.34</strain>
    </source>
</reference>
<reference evidence="4" key="3">
    <citation type="submission" date="2025-04" db="UniProtKB">
        <authorList>
            <consortium name="RefSeq"/>
        </authorList>
    </citation>
    <scope>IDENTIFICATION</scope>
    <source>
        <strain evidence="4">CBS 304.34</strain>
    </source>
</reference>
<dbReference type="AlphaFoldDB" id="A0A6A6Z6U1"/>
<feature type="compositionally biased region" description="Basic and acidic residues" evidence="1">
    <location>
        <begin position="321"/>
        <end position="334"/>
    </location>
</feature>
<name>A0A6A6Z6U1_9PEZI</name>